<gene>
    <name evidence="2" type="ORF">AVEN_156728_1</name>
</gene>
<evidence type="ECO:0000259" key="1">
    <source>
        <dbReference type="PROSITE" id="PS50994"/>
    </source>
</evidence>
<dbReference type="InterPro" id="IPR040676">
    <property type="entry name" value="DUF5641"/>
</dbReference>
<dbReference type="Pfam" id="PF18701">
    <property type="entry name" value="DUF5641"/>
    <property type="match status" value="1"/>
</dbReference>
<accession>A0A4Y2S0W0</accession>
<dbReference type="Pfam" id="PF17921">
    <property type="entry name" value="Integrase_H2C2"/>
    <property type="match status" value="1"/>
</dbReference>
<dbReference type="GO" id="GO:0003676">
    <property type="term" value="F:nucleic acid binding"/>
    <property type="evidence" value="ECO:0007669"/>
    <property type="project" value="InterPro"/>
</dbReference>
<keyword evidence="3" id="KW-1185">Reference proteome</keyword>
<feature type="domain" description="Integrase catalytic" evidence="1">
    <location>
        <begin position="118"/>
        <end position="308"/>
    </location>
</feature>
<dbReference type="PANTHER" id="PTHR47331">
    <property type="entry name" value="PHD-TYPE DOMAIN-CONTAINING PROTEIN"/>
    <property type="match status" value="1"/>
</dbReference>
<dbReference type="InterPro" id="IPR036397">
    <property type="entry name" value="RNaseH_sf"/>
</dbReference>
<dbReference type="OrthoDB" id="6434970at2759"/>
<protein>
    <recommendedName>
        <fullName evidence="1">Integrase catalytic domain-containing protein</fullName>
    </recommendedName>
</protein>
<dbReference type="AlphaFoldDB" id="A0A4Y2S0W0"/>
<evidence type="ECO:0000313" key="2">
    <source>
        <dbReference type="EMBL" id="GBN81621.1"/>
    </source>
</evidence>
<dbReference type="Proteomes" id="UP000499080">
    <property type="component" value="Unassembled WGS sequence"/>
</dbReference>
<dbReference type="InterPro" id="IPR001584">
    <property type="entry name" value="Integrase_cat-core"/>
</dbReference>
<sequence>MTAWILRFCQNVRANSYKLTKELLYEEIQKAEFINQVSRLILGQDPENFVGPTVLADNPTVRRLIAYAHKTLHHAGVQTTLSQLRERFWILWGRRVFKEVLQKCVTCRRYTSKPVVPVIPVPLSVDRINRVAAFEVTGADLAGPIYLKGGEKAWIVIFMCAVYRAIHLELVTSLSTEAFMQAMRRFFAIKGRSSIMYTDNGTNFLGTSRALSNLNWQEIIDECAIQKIKWHFNIPAAPWYGGWWEGMICIIKQLLRKVLGRACVTYEEMVTLLCECESVVNGRPLTYLYDDPNELSAIKPSAFTQDIKGNETVDLDIIDAKNLRKRIRYQQNLRCQLRQRFQKEYLAELIRNPNLLSKRYNLSPGDVVLIGSDNTKRLNWPLGRVIELFQGKDSIERVAKLRVSNGEIIHPIQRIYPLEMSSNEISKSVPENIESVADITDDAKRLHTDSNELFLQADTHQKGQLQTVKKTRFGSKNCSCETNGLIDCTNDFNFYVFRITFSFVIHFNFSDILYFS</sequence>
<dbReference type="EMBL" id="BGPR01019332">
    <property type="protein sequence ID" value="GBN81621.1"/>
    <property type="molecule type" value="Genomic_DNA"/>
</dbReference>
<dbReference type="InterPro" id="IPR012337">
    <property type="entry name" value="RNaseH-like_sf"/>
</dbReference>
<reference evidence="2 3" key="1">
    <citation type="journal article" date="2019" name="Sci. Rep.">
        <title>Orb-weaving spider Araneus ventricosus genome elucidates the spidroin gene catalogue.</title>
        <authorList>
            <person name="Kono N."/>
            <person name="Nakamura H."/>
            <person name="Ohtoshi R."/>
            <person name="Moran D.A.P."/>
            <person name="Shinohara A."/>
            <person name="Yoshida Y."/>
            <person name="Fujiwara M."/>
            <person name="Mori M."/>
            <person name="Tomita M."/>
            <person name="Arakawa K."/>
        </authorList>
    </citation>
    <scope>NUCLEOTIDE SEQUENCE [LARGE SCALE GENOMIC DNA]</scope>
</reference>
<dbReference type="SUPFAM" id="SSF53098">
    <property type="entry name" value="Ribonuclease H-like"/>
    <property type="match status" value="1"/>
</dbReference>
<dbReference type="PROSITE" id="PS50994">
    <property type="entry name" value="INTEGRASE"/>
    <property type="match status" value="1"/>
</dbReference>
<organism evidence="2 3">
    <name type="scientific">Araneus ventricosus</name>
    <name type="common">Orbweaver spider</name>
    <name type="synonym">Epeira ventricosa</name>
    <dbReference type="NCBI Taxonomy" id="182803"/>
    <lineage>
        <taxon>Eukaryota</taxon>
        <taxon>Metazoa</taxon>
        <taxon>Ecdysozoa</taxon>
        <taxon>Arthropoda</taxon>
        <taxon>Chelicerata</taxon>
        <taxon>Arachnida</taxon>
        <taxon>Araneae</taxon>
        <taxon>Araneomorphae</taxon>
        <taxon>Entelegynae</taxon>
        <taxon>Araneoidea</taxon>
        <taxon>Araneidae</taxon>
        <taxon>Araneus</taxon>
    </lineage>
</organism>
<dbReference type="Gene3D" id="1.10.340.70">
    <property type="match status" value="1"/>
</dbReference>
<proteinExistence type="predicted"/>
<name>A0A4Y2S0W0_ARAVE</name>
<comment type="caution">
    <text evidence="2">The sequence shown here is derived from an EMBL/GenBank/DDBJ whole genome shotgun (WGS) entry which is preliminary data.</text>
</comment>
<dbReference type="Gene3D" id="3.30.420.10">
    <property type="entry name" value="Ribonuclease H-like superfamily/Ribonuclease H"/>
    <property type="match status" value="1"/>
</dbReference>
<dbReference type="GO" id="GO:0015074">
    <property type="term" value="P:DNA integration"/>
    <property type="evidence" value="ECO:0007669"/>
    <property type="project" value="InterPro"/>
</dbReference>
<dbReference type="InterPro" id="IPR041588">
    <property type="entry name" value="Integrase_H2C2"/>
</dbReference>
<evidence type="ECO:0000313" key="3">
    <source>
        <dbReference type="Proteomes" id="UP000499080"/>
    </source>
</evidence>